<sequence>MPPPTAPPAPPAPAAVWAVRGAAVVLTAGALVLVFAGPALADTAPGVEDLDEVITNVRNWIVGLLVSVATLFLTIGGLRYLLAGGDPGEVGRAKDTLKYAAIGYGIAILAPLLVEILRGFLGLD</sequence>
<feature type="transmembrane region" description="Helical" evidence="1">
    <location>
        <begin position="99"/>
        <end position="121"/>
    </location>
</feature>
<organism evidence="2 3">
    <name type="scientific">Nocardiopsis composta</name>
    <dbReference type="NCBI Taxonomy" id="157465"/>
    <lineage>
        <taxon>Bacteria</taxon>
        <taxon>Bacillati</taxon>
        <taxon>Actinomycetota</taxon>
        <taxon>Actinomycetes</taxon>
        <taxon>Streptosporangiales</taxon>
        <taxon>Nocardiopsidaceae</taxon>
        <taxon>Nocardiopsis</taxon>
    </lineage>
</organism>
<dbReference type="AlphaFoldDB" id="A0A7W8QG96"/>
<keyword evidence="3" id="KW-1185">Reference proteome</keyword>
<keyword evidence="1" id="KW-1133">Transmembrane helix</keyword>
<proteinExistence type="predicted"/>
<evidence type="ECO:0000256" key="1">
    <source>
        <dbReference type="SAM" id="Phobius"/>
    </source>
</evidence>
<protein>
    <recommendedName>
        <fullName evidence="4">TrbC/VIRB2 family protein</fullName>
    </recommendedName>
</protein>
<gene>
    <name evidence="2" type="ORF">HDA36_000036</name>
</gene>
<feature type="transmembrane region" description="Helical" evidence="1">
    <location>
        <begin position="57"/>
        <end position="78"/>
    </location>
</feature>
<keyword evidence="1" id="KW-0812">Transmembrane</keyword>
<comment type="caution">
    <text evidence="2">The sequence shown here is derived from an EMBL/GenBank/DDBJ whole genome shotgun (WGS) entry which is preliminary data.</text>
</comment>
<evidence type="ECO:0000313" key="2">
    <source>
        <dbReference type="EMBL" id="MBB5429952.1"/>
    </source>
</evidence>
<name>A0A7W8QG96_9ACTN</name>
<accession>A0A7W8QG96</accession>
<dbReference type="RefSeq" id="WP_312893440.1">
    <property type="nucleotide sequence ID" value="NZ_BAAAJD010000209.1"/>
</dbReference>
<dbReference type="Pfam" id="PF18895">
    <property type="entry name" value="T4SS_pilin"/>
    <property type="match status" value="1"/>
</dbReference>
<evidence type="ECO:0008006" key="4">
    <source>
        <dbReference type="Google" id="ProtNLM"/>
    </source>
</evidence>
<dbReference type="EMBL" id="JACHDB010000001">
    <property type="protein sequence ID" value="MBB5429952.1"/>
    <property type="molecule type" value="Genomic_DNA"/>
</dbReference>
<evidence type="ECO:0000313" key="3">
    <source>
        <dbReference type="Proteomes" id="UP000572635"/>
    </source>
</evidence>
<keyword evidence="1" id="KW-0472">Membrane</keyword>
<dbReference type="InterPro" id="IPR043993">
    <property type="entry name" value="T4SS_pilin"/>
</dbReference>
<dbReference type="Proteomes" id="UP000572635">
    <property type="component" value="Unassembled WGS sequence"/>
</dbReference>
<reference evidence="2 3" key="1">
    <citation type="submission" date="2020-08" db="EMBL/GenBank/DDBJ databases">
        <title>Sequencing the genomes of 1000 actinobacteria strains.</title>
        <authorList>
            <person name="Klenk H.-P."/>
        </authorList>
    </citation>
    <scope>NUCLEOTIDE SEQUENCE [LARGE SCALE GENOMIC DNA]</scope>
    <source>
        <strain evidence="2 3">DSM 44551</strain>
    </source>
</reference>